<feature type="binding site" evidence="6">
    <location>
        <position position="149"/>
    </location>
    <ligand>
        <name>FMN</name>
        <dbReference type="ChEBI" id="CHEBI:58210"/>
    </ligand>
</feature>
<dbReference type="EMBL" id="PQGA01000039">
    <property type="protein sequence ID" value="POR45190.1"/>
    <property type="molecule type" value="Genomic_DNA"/>
</dbReference>
<dbReference type="RefSeq" id="WP_103707914.1">
    <property type="nucleotide sequence ID" value="NZ_PQGA01000039.1"/>
</dbReference>
<keyword evidence="3" id="KW-0560">Oxidoreductase</keyword>
<evidence type="ECO:0000256" key="3">
    <source>
        <dbReference type="ARBA" id="ARBA00023002"/>
    </source>
</evidence>
<organism evidence="8 9">
    <name type="scientific">Paraburkholderia eburnea</name>
    <dbReference type="NCBI Taxonomy" id="1189126"/>
    <lineage>
        <taxon>Bacteria</taxon>
        <taxon>Pseudomonadati</taxon>
        <taxon>Pseudomonadota</taxon>
        <taxon>Betaproteobacteria</taxon>
        <taxon>Burkholderiales</taxon>
        <taxon>Burkholderiaceae</taxon>
        <taxon>Paraburkholderia</taxon>
    </lineage>
</organism>
<evidence type="ECO:0000313" key="8">
    <source>
        <dbReference type="EMBL" id="POR45190.1"/>
    </source>
</evidence>
<comment type="caution">
    <text evidence="8">The sequence shown here is derived from an EMBL/GenBank/DDBJ whole genome shotgun (WGS) entry which is preliminary data.</text>
</comment>
<dbReference type="InterPro" id="IPR016215">
    <property type="entry name" value="NTA_MOA"/>
</dbReference>
<dbReference type="OrthoDB" id="4505903at2"/>
<dbReference type="PANTHER" id="PTHR30011">
    <property type="entry name" value="ALKANESULFONATE MONOOXYGENASE-RELATED"/>
    <property type="match status" value="1"/>
</dbReference>
<feature type="binding site" evidence="6">
    <location>
        <position position="223"/>
    </location>
    <ligand>
        <name>FMN</name>
        <dbReference type="ChEBI" id="CHEBI:58210"/>
    </ligand>
</feature>
<dbReference type="SUPFAM" id="SSF51679">
    <property type="entry name" value="Bacterial luciferase-like"/>
    <property type="match status" value="1"/>
</dbReference>
<keyword evidence="1 6" id="KW-0285">Flavoprotein</keyword>
<dbReference type="InterPro" id="IPR036661">
    <property type="entry name" value="Luciferase-like_sf"/>
</dbReference>
<dbReference type="InterPro" id="IPR051260">
    <property type="entry name" value="Diverse_substr_monoxygenases"/>
</dbReference>
<dbReference type="AlphaFoldDB" id="A0A2S4LRZ1"/>
<feature type="binding site" evidence="6">
    <location>
        <position position="99"/>
    </location>
    <ligand>
        <name>FMN</name>
        <dbReference type="ChEBI" id="CHEBI:58210"/>
    </ligand>
</feature>
<evidence type="ECO:0000256" key="2">
    <source>
        <dbReference type="ARBA" id="ARBA00022643"/>
    </source>
</evidence>
<evidence type="ECO:0000313" key="9">
    <source>
        <dbReference type="Proteomes" id="UP000237381"/>
    </source>
</evidence>
<evidence type="ECO:0000259" key="7">
    <source>
        <dbReference type="Pfam" id="PF00296"/>
    </source>
</evidence>
<comment type="similarity">
    <text evidence="5">Belongs to the NtaA/SnaA/DszA monooxygenase family.</text>
</comment>
<dbReference type="GO" id="GO:0004497">
    <property type="term" value="F:monooxygenase activity"/>
    <property type="evidence" value="ECO:0007669"/>
    <property type="project" value="UniProtKB-KW"/>
</dbReference>
<keyword evidence="2 6" id="KW-0288">FMN</keyword>
<reference evidence="8 9" key="1">
    <citation type="submission" date="2018-01" db="EMBL/GenBank/DDBJ databases">
        <title>Genomic Encyclopedia of Type Strains, Phase III (KMG-III): the genomes of soil and plant-associated and newly described type strains.</title>
        <authorList>
            <person name="Whitman W."/>
        </authorList>
    </citation>
    <scope>NUCLEOTIDE SEQUENCE [LARGE SCALE GENOMIC DNA]</scope>
    <source>
        <strain evidence="8 9">JCM 18070</strain>
    </source>
</reference>
<name>A0A2S4LRZ1_9BURK</name>
<evidence type="ECO:0000256" key="1">
    <source>
        <dbReference type="ARBA" id="ARBA00022630"/>
    </source>
</evidence>
<feature type="binding site" evidence="6">
    <location>
        <position position="59"/>
    </location>
    <ligand>
        <name>FMN</name>
        <dbReference type="ChEBI" id="CHEBI:58210"/>
    </ligand>
</feature>
<evidence type="ECO:0000256" key="6">
    <source>
        <dbReference type="PIRSR" id="PIRSR000337-1"/>
    </source>
</evidence>
<dbReference type="CDD" id="cd01095">
    <property type="entry name" value="Nitrilotriacetate_monoxgenase"/>
    <property type="match status" value="1"/>
</dbReference>
<dbReference type="Proteomes" id="UP000237381">
    <property type="component" value="Unassembled WGS sequence"/>
</dbReference>
<dbReference type="Pfam" id="PF00296">
    <property type="entry name" value="Bac_luciferase"/>
    <property type="match status" value="1"/>
</dbReference>
<feature type="binding site" evidence="6">
    <location>
        <position position="153"/>
    </location>
    <ligand>
        <name>FMN</name>
        <dbReference type="ChEBI" id="CHEBI:58210"/>
    </ligand>
</feature>
<dbReference type="InterPro" id="IPR011251">
    <property type="entry name" value="Luciferase-like_dom"/>
</dbReference>
<gene>
    <name evidence="8" type="ORF">B0G62_1396</name>
</gene>
<dbReference type="NCBIfam" id="TIGR03860">
    <property type="entry name" value="FMN_nitrolo"/>
    <property type="match status" value="1"/>
</dbReference>
<accession>A0A2S4LRZ1</accession>
<proteinExistence type="inferred from homology"/>
<dbReference type="PIRSF" id="PIRSF000337">
    <property type="entry name" value="NTA_MOA"/>
    <property type="match status" value="1"/>
</dbReference>
<evidence type="ECO:0000256" key="5">
    <source>
        <dbReference type="ARBA" id="ARBA00033748"/>
    </source>
</evidence>
<evidence type="ECO:0000256" key="4">
    <source>
        <dbReference type="ARBA" id="ARBA00023033"/>
    </source>
</evidence>
<dbReference type="GO" id="GO:0016705">
    <property type="term" value="F:oxidoreductase activity, acting on paired donors, with incorporation or reduction of molecular oxygen"/>
    <property type="evidence" value="ECO:0007669"/>
    <property type="project" value="InterPro"/>
</dbReference>
<keyword evidence="9" id="KW-1185">Reference proteome</keyword>
<feature type="domain" description="Luciferase-like" evidence="7">
    <location>
        <begin position="30"/>
        <end position="387"/>
    </location>
</feature>
<keyword evidence="4 8" id="KW-0503">Monooxygenase</keyword>
<dbReference type="Gene3D" id="3.20.20.30">
    <property type="entry name" value="Luciferase-like domain"/>
    <property type="match status" value="1"/>
</dbReference>
<sequence>MTASTRQMHLGAFLMETGHHVAAWRLPSVQADAGTDLRAYTTLAQTAERACFDAVFLADNVAANVAPGADRAPRSDRLDPMILLPALAALTERIGLVATVTTTYNEPYHVARKFGSLDVLSGGRAGWNLVTSDNAAEAQNFGRAEHMGHAQRYDRAHEFYRVVAGLWDSWDESSFVRDKASGVYYDAATLSVLHHRGKHFSVAGPLNVPRSPQGRPVVVQAGSSEAGRTLAARTADVVFTAHTELASAQTFYSDMKARAVVAGRDPDQLKIMPGISVIVARTDSEAQERFEELQSLVDPVAGLAMLSRMLGNFDLSRYPLDGPLPDLPVTDSGQRSRQVLLTSLAGAERLTIRQLYLRIAAGRGHHMVVGSAERVADAMQQWFESGAADGFNVMPADLPDGLTRFCELVVPKLQQRGLFRTRYTGTTLRDHLGLRKPARLATALQNGV</sequence>
<feature type="binding site" evidence="6">
    <location>
        <position position="224"/>
    </location>
    <ligand>
        <name>FMN</name>
        <dbReference type="ChEBI" id="CHEBI:58210"/>
    </ligand>
</feature>
<protein>
    <submittedName>
        <fullName evidence="8">FMN-dependent oxidoreductase (Nitrilotriacetate monooxygenase family)</fullName>
    </submittedName>
</protein>
<dbReference type="PANTHER" id="PTHR30011:SF16">
    <property type="entry name" value="C2H2 FINGER DOMAIN TRANSCRIPTION FACTOR (EUROFUNG)-RELATED"/>
    <property type="match status" value="1"/>
</dbReference>